<dbReference type="PANTHER" id="PTHR44196:SF1">
    <property type="entry name" value="DEHYDROGENASE_REDUCTASE SDR FAMILY MEMBER 7B"/>
    <property type="match status" value="1"/>
</dbReference>
<protein>
    <submittedName>
        <fullName evidence="5">Short chain dehydrogenase</fullName>
    </submittedName>
</protein>
<evidence type="ECO:0000259" key="4">
    <source>
        <dbReference type="SMART" id="SM00822"/>
    </source>
</evidence>
<dbReference type="PRINTS" id="PR00081">
    <property type="entry name" value="GDHRDH"/>
</dbReference>
<dbReference type="InterPro" id="IPR002347">
    <property type="entry name" value="SDR_fam"/>
</dbReference>
<feature type="domain" description="Ketoreductase" evidence="4">
    <location>
        <begin position="6"/>
        <end position="187"/>
    </location>
</feature>
<evidence type="ECO:0000256" key="2">
    <source>
        <dbReference type="ARBA" id="ARBA00023002"/>
    </source>
</evidence>
<organism evidence="5 6">
    <name type="scientific">Flavilitoribacter nigricans (strain ATCC 23147 / DSM 23189 / NBRC 102662 / NCIMB 1420 / SS-2)</name>
    <name type="common">Lewinella nigricans</name>
    <dbReference type="NCBI Taxonomy" id="1122177"/>
    <lineage>
        <taxon>Bacteria</taxon>
        <taxon>Pseudomonadati</taxon>
        <taxon>Bacteroidota</taxon>
        <taxon>Saprospiria</taxon>
        <taxon>Saprospirales</taxon>
        <taxon>Lewinellaceae</taxon>
        <taxon>Flavilitoribacter</taxon>
    </lineage>
</organism>
<evidence type="ECO:0000313" key="6">
    <source>
        <dbReference type="Proteomes" id="UP000223913"/>
    </source>
</evidence>
<dbReference type="PANTHER" id="PTHR44196">
    <property type="entry name" value="DEHYDROGENASE/REDUCTASE SDR FAMILY MEMBER 7B"/>
    <property type="match status" value="1"/>
</dbReference>
<dbReference type="GO" id="GO:0016020">
    <property type="term" value="C:membrane"/>
    <property type="evidence" value="ECO:0007669"/>
    <property type="project" value="TreeGrafter"/>
</dbReference>
<evidence type="ECO:0000256" key="1">
    <source>
        <dbReference type="ARBA" id="ARBA00006484"/>
    </source>
</evidence>
<dbReference type="EMBL" id="PDUD01000001">
    <property type="protein sequence ID" value="PHN08554.1"/>
    <property type="molecule type" value="Genomic_DNA"/>
</dbReference>
<gene>
    <name evidence="5" type="ORF">CRP01_01175</name>
</gene>
<dbReference type="AlphaFoldDB" id="A0A2D0NJ79"/>
<dbReference type="PRINTS" id="PR00080">
    <property type="entry name" value="SDRFAMILY"/>
</dbReference>
<sequence length="265" mass="28963">MSFNNKVVWITGASSGIGEHLAYAFAAEGAKLVISSRNKKELERVKQNCNEETEIMILPMDVADFDSIPEKAQSVLDRFGFINVLINSAGISQRALIKDTDFSVDKKIMEVNYLGTVAVTKAVLPAFIRQQFGHIVVISSVMGKMGVPWRSGYAASKHALHGYFDALRAELEASDVPVKVTILIPGYVQSNATINALKGDGTKNNSVSEANKNGLDPAVFAKKALDAIRSGKREAAIGGKEIYSIYFKRFFPGFVARMVRKVRLS</sequence>
<reference evidence="5 6" key="1">
    <citation type="submission" date="2017-10" db="EMBL/GenBank/DDBJ databases">
        <title>The draft genome sequence of Lewinella nigricans NBRC 102662.</title>
        <authorList>
            <person name="Wang K."/>
        </authorList>
    </citation>
    <scope>NUCLEOTIDE SEQUENCE [LARGE SCALE GENOMIC DNA]</scope>
    <source>
        <strain evidence="5 6">NBRC 102662</strain>
    </source>
</reference>
<dbReference type="InterPro" id="IPR036291">
    <property type="entry name" value="NAD(P)-bd_dom_sf"/>
</dbReference>
<evidence type="ECO:0000256" key="3">
    <source>
        <dbReference type="RuleBase" id="RU000363"/>
    </source>
</evidence>
<evidence type="ECO:0000313" key="5">
    <source>
        <dbReference type="EMBL" id="PHN08554.1"/>
    </source>
</evidence>
<comment type="caution">
    <text evidence="5">The sequence shown here is derived from an EMBL/GenBank/DDBJ whole genome shotgun (WGS) entry which is preliminary data.</text>
</comment>
<dbReference type="OrthoDB" id="822355at2"/>
<dbReference type="Proteomes" id="UP000223913">
    <property type="component" value="Unassembled WGS sequence"/>
</dbReference>
<dbReference type="CDD" id="cd05332">
    <property type="entry name" value="11beta-HSD1_like_SDR_c"/>
    <property type="match status" value="1"/>
</dbReference>
<comment type="similarity">
    <text evidence="1 3">Belongs to the short-chain dehydrogenases/reductases (SDR) family.</text>
</comment>
<keyword evidence="6" id="KW-1185">Reference proteome</keyword>
<dbReference type="SUPFAM" id="SSF51735">
    <property type="entry name" value="NAD(P)-binding Rossmann-fold domains"/>
    <property type="match status" value="1"/>
</dbReference>
<dbReference type="NCBIfam" id="NF004825">
    <property type="entry name" value="PRK06181.1"/>
    <property type="match status" value="1"/>
</dbReference>
<keyword evidence="2" id="KW-0560">Oxidoreductase</keyword>
<dbReference type="PROSITE" id="PS00061">
    <property type="entry name" value="ADH_SHORT"/>
    <property type="match status" value="1"/>
</dbReference>
<dbReference type="Gene3D" id="3.40.50.720">
    <property type="entry name" value="NAD(P)-binding Rossmann-like Domain"/>
    <property type="match status" value="1"/>
</dbReference>
<accession>A0A2D0NJ79</accession>
<dbReference type="RefSeq" id="WP_099148145.1">
    <property type="nucleotide sequence ID" value="NZ_PDUD01000001.1"/>
</dbReference>
<name>A0A2D0NJ79_FLAN2</name>
<dbReference type="GO" id="GO:0016491">
    <property type="term" value="F:oxidoreductase activity"/>
    <property type="evidence" value="ECO:0007669"/>
    <property type="project" value="UniProtKB-KW"/>
</dbReference>
<dbReference type="InterPro" id="IPR057326">
    <property type="entry name" value="KR_dom"/>
</dbReference>
<dbReference type="SMART" id="SM00822">
    <property type="entry name" value="PKS_KR"/>
    <property type="match status" value="1"/>
</dbReference>
<dbReference type="Pfam" id="PF00106">
    <property type="entry name" value="adh_short"/>
    <property type="match status" value="1"/>
</dbReference>
<dbReference type="InterPro" id="IPR020904">
    <property type="entry name" value="Sc_DH/Rdtase_CS"/>
</dbReference>
<proteinExistence type="inferred from homology"/>